<dbReference type="GO" id="GO:0009279">
    <property type="term" value="C:cell outer membrane"/>
    <property type="evidence" value="ECO:0007669"/>
    <property type="project" value="UniProtKB-SubCell"/>
</dbReference>
<evidence type="ECO:0000313" key="18">
    <source>
        <dbReference type="Proteomes" id="UP000243719"/>
    </source>
</evidence>
<feature type="domain" description="TonB-dependent receptor plug" evidence="16">
    <location>
        <begin position="127"/>
        <end position="227"/>
    </location>
</feature>
<gene>
    <name evidence="17" type="ORF">SAMN05216551_10473</name>
</gene>
<organism evidence="17 18">
    <name type="scientific">Chitinasiproducens palmae</name>
    <dbReference type="NCBI Taxonomy" id="1770053"/>
    <lineage>
        <taxon>Bacteria</taxon>
        <taxon>Pseudomonadati</taxon>
        <taxon>Pseudomonadota</taxon>
        <taxon>Betaproteobacteria</taxon>
        <taxon>Burkholderiales</taxon>
        <taxon>Burkholderiaceae</taxon>
        <taxon>Chitinasiproducens</taxon>
    </lineage>
</organism>
<feature type="domain" description="TonB-dependent receptor-like beta-barrel" evidence="15">
    <location>
        <begin position="376"/>
        <end position="668"/>
    </location>
</feature>
<dbReference type="EMBL" id="FNLO01000004">
    <property type="protein sequence ID" value="SDV48007.1"/>
    <property type="molecule type" value="Genomic_DNA"/>
</dbReference>
<feature type="signal peptide" evidence="14">
    <location>
        <begin position="1"/>
        <end position="21"/>
    </location>
</feature>
<dbReference type="CDD" id="cd01347">
    <property type="entry name" value="ligand_gated_channel"/>
    <property type="match status" value="1"/>
</dbReference>
<evidence type="ECO:0000256" key="7">
    <source>
        <dbReference type="ARBA" id="ARBA00023065"/>
    </source>
</evidence>
<feature type="chain" id="PRO_5017298042" evidence="14">
    <location>
        <begin position="22"/>
        <end position="694"/>
    </location>
</feature>
<evidence type="ECO:0000256" key="9">
    <source>
        <dbReference type="ARBA" id="ARBA00023136"/>
    </source>
</evidence>
<comment type="similarity">
    <text evidence="2 12 13">Belongs to the TonB-dependent receptor family.</text>
</comment>
<dbReference type="Gene3D" id="2.40.170.20">
    <property type="entry name" value="TonB-dependent receptor, beta-barrel domain"/>
    <property type="match status" value="1"/>
</dbReference>
<dbReference type="OrthoDB" id="183532at2"/>
<dbReference type="GO" id="GO:0015889">
    <property type="term" value="P:cobalamin transport"/>
    <property type="evidence" value="ECO:0007669"/>
    <property type="project" value="TreeGrafter"/>
</dbReference>
<dbReference type="InterPro" id="IPR036942">
    <property type="entry name" value="Beta-barrel_TonB_sf"/>
</dbReference>
<dbReference type="InterPro" id="IPR000531">
    <property type="entry name" value="Beta-barrel_TonB"/>
</dbReference>
<evidence type="ECO:0000256" key="10">
    <source>
        <dbReference type="ARBA" id="ARBA00023170"/>
    </source>
</evidence>
<dbReference type="SUPFAM" id="SSF56935">
    <property type="entry name" value="Porins"/>
    <property type="match status" value="1"/>
</dbReference>
<dbReference type="PANTHER" id="PTHR30069:SF53">
    <property type="entry name" value="COLICIN I RECEPTOR-RELATED"/>
    <property type="match status" value="1"/>
</dbReference>
<dbReference type="InterPro" id="IPR012910">
    <property type="entry name" value="Plug_dom"/>
</dbReference>
<accession>A0A1H2PN10</accession>
<dbReference type="InterPro" id="IPR039426">
    <property type="entry name" value="TonB-dep_rcpt-like"/>
</dbReference>
<evidence type="ECO:0000256" key="11">
    <source>
        <dbReference type="ARBA" id="ARBA00023237"/>
    </source>
</evidence>
<protein>
    <submittedName>
        <fullName evidence="17">Vitamin B12 transporter</fullName>
    </submittedName>
</protein>
<keyword evidence="9 12" id="KW-0472">Membrane</keyword>
<evidence type="ECO:0000259" key="16">
    <source>
        <dbReference type="Pfam" id="PF07715"/>
    </source>
</evidence>
<dbReference type="Gene3D" id="2.170.130.10">
    <property type="entry name" value="TonB-dependent receptor, plug domain"/>
    <property type="match status" value="1"/>
</dbReference>
<keyword evidence="3 12" id="KW-0813">Transport</keyword>
<sequence>MSVSRLAAAAFVAGLPFFASAQAVAADAVASDAIGSGAAPAASVPSPAGAGADAVADSAAASAASAASAVSSAAPTAAPSAASAGAATTASAGSKRSGAMVTDEAAPEPVQVTAARVAQPLATALPATSVFDRQAIDDAGAADLPTLLQLAPGVQISQNGGPGSTASLSIRGSSPNQTLVLIDGVRLESASTGAASISQLLTAPLERVEVVDGNMSALYGAGAVGGVVQLFTREGGPWAPRGHASVSYGRYGTQTQTAGVDGALDADGATTFALNATRFRTNGFSAQDVDRPPPGSMPNPNDNAYRNTTVSGTVKHRFNADWEAGVRFLQSDGRLSYDGYTPAETNESVMQTRLLSLFANGRLTDRWRTQFTLAETTDHATDYTDGVFASQFDTRNRQLAWRNTFDLAPTQTLQFGYERLAQRLRAASAYFDGGVLDTPHRRVDAGYVAYDGRFGAHQFQANVRRDQYSDFGGANSYYLGYGFDLTPHWRVNASYASAFRAPTYNDLYYPGYSNPDLQPERAHTVEAGLQYSEAGFGVARVTAFETRYRNLIAAQNYSVFNVATAKVQGIETAWQGQIGRAELRASFTIQNPVDESNNRELARRARRFASFAAAMPYGSWRVGGNVVASGERAGSAYGPSTPGYATVNLNAKYQITRTWSLAVRLDNVFNRDYQTVYGYDAPGRAASVTLAWQQ</sequence>
<keyword evidence="7" id="KW-0406">Ion transport</keyword>
<keyword evidence="6 14" id="KW-0732">Signal</keyword>
<dbReference type="PROSITE" id="PS52016">
    <property type="entry name" value="TONB_DEPENDENT_REC_3"/>
    <property type="match status" value="1"/>
</dbReference>
<keyword evidence="11 12" id="KW-0998">Cell outer membrane</keyword>
<dbReference type="Pfam" id="PF00593">
    <property type="entry name" value="TonB_dep_Rec_b-barrel"/>
    <property type="match status" value="1"/>
</dbReference>
<evidence type="ECO:0000256" key="13">
    <source>
        <dbReference type="RuleBase" id="RU003357"/>
    </source>
</evidence>
<evidence type="ECO:0000256" key="5">
    <source>
        <dbReference type="ARBA" id="ARBA00022692"/>
    </source>
</evidence>
<comment type="subcellular location">
    <subcellularLocation>
        <location evidence="1 12">Cell outer membrane</location>
        <topology evidence="1 12">Multi-pass membrane protein</topology>
    </subcellularLocation>
</comment>
<evidence type="ECO:0000256" key="4">
    <source>
        <dbReference type="ARBA" id="ARBA00022452"/>
    </source>
</evidence>
<evidence type="ECO:0000256" key="1">
    <source>
        <dbReference type="ARBA" id="ARBA00004571"/>
    </source>
</evidence>
<keyword evidence="18" id="KW-1185">Reference proteome</keyword>
<reference evidence="18" key="1">
    <citation type="submission" date="2016-09" db="EMBL/GenBank/DDBJ databases">
        <authorList>
            <person name="Varghese N."/>
            <person name="Submissions S."/>
        </authorList>
    </citation>
    <scope>NUCLEOTIDE SEQUENCE [LARGE SCALE GENOMIC DNA]</scope>
    <source>
        <strain evidence="18">JS23</strain>
    </source>
</reference>
<evidence type="ECO:0000313" key="17">
    <source>
        <dbReference type="EMBL" id="SDV48007.1"/>
    </source>
</evidence>
<evidence type="ECO:0000256" key="12">
    <source>
        <dbReference type="PROSITE-ProRule" id="PRU01360"/>
    </source>
</evidence>
<evidence type="ECO:0000256" key="14">
    <source>
        <dbReference type="SAM" id="SignalP"/>
    </source>
</evidence>
<dbReference type="InterPro" id="IPR037066">
    <property type="entry name" value="Plug_dom_sf"/>
</dbReference>
<evidence type="ECO:0000256" key="3">
    <source>
        <dbReference type="ARBA" id="ARBA00022448"/>
    </source>
</evidence>
<dbReference type="PANTHER" id="PTHR30069">
    <property type="entry name" value="TONB-DEPENDENT OUTER MEMBRANE RECEPTOR"/>
    <property type="match status" value="1"/>
</dbReference>
<dbReference type="STRING" id="1770053.SAMN05216551_10473"/>
<dbReference type="GO" id="GO:0006811">
    <property type="term" value="P:monoatomic ion transport"/>
    <property type="evidence" value="ECO:0007669"/>
    <property type="project" value="UniProtKB-KW"/>
</dbReference>
<keyword evidence="10" id="KW-0675">Receptor</keyword>
<evidence type="ECO:0000259" key="15">
    <source>
        <dbReference type="Pfam" id="PF00593"/>
    </source>
</evidence>
<evidence type="ECO:0000256" key="6">
    <source>
        <dbReference type="ARBA" id="ARBA00022729"/>
    </source>
</evidence>
<keyword evidence="4 12" id="KW-1134">Transmembrane beta strand</keyword>
<evidence type="ECO:0000256" key="2">
    <source>
        <dbReference type="ARBA" id="ARBA00009810"/>
    </source>
</evidence>
<dbReference type="RefSeq" id="WP_091906849.1">
    <property type="nucleotide sequence ID" value="NZ_FNLO01000004.1"/>
</dbReference>
<evidence type="ECO:0000256" key="8">
    <source>
        <dbReference type="ARBA" id="ARBA00023077"/>
    </source>
</evidence>
<keyword evidence="8 13" id="KW-0798">TonB box</keyword>
<proteinExistence type="inferred from homology"/>
<name>A0A1H2PN10_9BURK</name>
<dbReference type="AlphaFoldDB" id="A0A1H2PN10"/>
<keyword evidence="5 12" id="KW-0812">Transmembrane</keyword>
<dbReference type="Proteomes" id="UP000243719">
    <property type="component" value="Unassembled WGS sequence"/>
</dbReference>
<dbReference type="Pfam" id="PF07715">
    <property type="entry name" value="Plug"/>
    <property type="match status" value="1"/>
</dbReference>